<sequence length="220" mass="24494">MARCPPASCVCCNIYRIWDSKFHFEELSWPFWLVLVFPRNHKRPRQQSRRSQTASSSFACFFANSSNKSPTPRPAKSGFTSSVLRKHSLPGLSPPSGMYFVRYGAMTSHPAVRPSTSATQRFTPLAVSSTMASRIDCSLVDPKGSEPHWAARPLAVSHAMRALNASIIVWKSESAYGRMVMLGLWLVLMVAEAEEDGLPTAVRARVFMRVIGPISDCEER</sequence>
<protein>
    <submittedName>
        <fullName evidence="1">Uncharacterized protein</fullName>
    </submittedName>
</protein>
<accession>A0ABQ0LZM8</accession>
<name>A0ABQ0LZM8_MYCCL</name>
<dbReference type="Proteomes" id="UP000815677">
    <property type="component" value="Unassembled WGS sequence"/>
</dbReference>
<evidence type="ECO:0000313" key="1">
    <source>
        <dbReference type="EMBL" id="GAT56539.1"/>
    </source>
</evidence>
<keyword evidence="2" id="KW-1185">Reference proteome</keyword>
<dbReference type="EMBL" id="DF849315">
    <property type="protein sequence ID" value="GAT56539.1"/>
    <property type="molecule type" value="Genomic_DNA"/>
</dbReference>
<gene>
    <name evidence="1" type="ORF">MCHLO_13183</name>
</gene>
<reference evidence="1" key="1">
    <citation type="submission" date="2014-09" db="EMBL/GenBank/DDBJ databases">
        <title>Genome sequence of the luminous mushroom Mycena chlorophos for searching fungal bioluminescence genes.</title>
        <authorList>
            <person name="Tanaka Y."/>
            <person name="Kasuga D."/>
            <person name="Oba Y."/>
            <person name="Hase S."/>
            <person name="Sato K."/>
            <person name="Oba Y."/>
            <person name="Sakakibara Y."/>
        </authorList>
    </citation>
    <scope>NUCLEOTIDE SEQUENCE</scope>
</reference>
<proteinExistence type="predicted"/>
<evidence type="ECO:0000313" key="2">
    <source>
        <dbReference type="Proteomes" id="UP000815677"/>
    </source>
</evidence>
<organism evidence="1 2">
    <name type="scientific">Mycena chlorophos</name>
    <name type="common">Agaric fungus</name>
    <name type="synonym">Agaricus chlorophos</name>
    <dbReference type="NCBI Taxonomy" id="658473"/>
    <lineage>
        <taxon>Eukaryota</taxon>
        <taxon>Fungi</taxon>
        <taxon>Dikarya</taxon>
        <taxon>Basidiomycota</taxon>
        <taxon>Agaricomycotina</taxon>
        <taxon>Agaricomycetes</taxon>
        <taxon>Agaricomycetidae</taxon>
        <taxon>Agaricales</taxon>
        <taxon>Marasmiineae</taxon>
        <taxon>Mycenaceae</taxon>
        <taxon>Mycena</taxon>
    </lineage>
</organism>